<sequence length="273" mass="27253">MEDSEPATQADVLSQAVASILPHLAPEPLVVNQSSIPRGGRTDPLSQLTSPSHSEASLQLHCIEANHSLQQTSPTALPSTLLQGPSREADTITMEDSEPATQADVLSQAVASILPHLAPEPFVVNQSSIPRGGLCTGGLGVVTQSLSPGQPWGLAVGLAGYSDLAVGLAGYSDLAVGLAGYSDLAGGLAGYSDLAGGLAGYSDLAVGLAGYLDLAGGLAGYSDLAGGLAGYLDLAGGLAGYSDLAGGLAGYSDLAGIWLVTRTWLGVASGSEE</sequence>
<accession>A0AAE1EUC7</accession>
<dbReference type="AlphaFoldDB" id="A0AAE1EUC7"/>
<keyword evidence="3" id="KW-1185">Reference proteome</keyword>
<dbReference type="EMBL" id="JAWQEG010004465">
    <property type="protein sequence ID" value="KAK3861574.1"/>
    <property type="molecule type" value="Genomic_DNA"/>
</dbReference>
<proteinExistence type="predicted"/>
<reference evidence="2" key="1">
    <citation type="submission" date="2023-10" db="EMBL/GenBank/DDBJ databases">
        <title>Genome assemblies of two species of porcelain crab, Petrolisthes cinctipes and Petrolisthes manimaculis (Anomura: Porcellanidae).</title>
        <authorList>
            <person name="Angst P."/>
        </authorList>
    </citation>
    <scope>NUCLEOTIDE SEQUENCE</scope>
    <source>
        <strain evidence="2">PB745_01</strain>
        <tissue evidence="2">Gill</tissue>
    </source>
</reference>
<comment type="caution">
    <text evidence="2">The sequence shown here is derived from an EMBL/GenBank/DDBJ whole genome shotgun (WGS) entry which is preliminary data.</text>
</comment>
<organism evidence="2 3">
    <name type="scientific">Petrolisthes cinctipes</name>
    <name type="common">Flat porcelain crab</name>
    <dbReference type="NCBI Taxonomy" id="88211"/>
    <lineage>
        <taxon>Eukaryota</taxon>
        <taxon>Metazoa</taxon>
        <taxon>Ecdysozoa</taxon>
        <taxon>Arthropoda</taxon>
        <taxon>Crustacea</taxon>
        <taxon>Multicrustacea</taxon>
        <taxon>Malacostraca</taxon>
        <taxon>Eumalacostraca</taxon>
        <taxon>Eucarida</taxon>
        <taxon>Decapoda</taxon>
        <taxon>Pleocyemata</taxon>
        <taxon>Anomura</taxon>
        <taxon>Galatheoidea</taxon>
        <taxon>Porcellanidae</taxon>
        <taxon>Petrolisthes</taxon>
    </lineage>
</organism>
<feature type="compositionally biased region" description="Polar residues" evidence="1">
    <location>
        <begin position="44"/>
        <end position="53"/>
    </location>
</feature>
<name>A0AAE1EUC7_PETCI</name>
<feature type="region of interest" description="Disordered" evidence="1">
    <location>
        <begin position="32"/>
        <end position="53"/>
    </location>
</feature>
<protein>
    <submittedName>
        <fullName evidence="2">Uncharacterized protein</fullName>
    </submittedName>
</protein>
<evidence type="ECO:0000313" key="3">
    <source>
        <dbReference type="Proteomes" id="UP001286313"/>
    </source>
</evidence>
<dbReference type="Proteomes" id="UP001286313">
    <property type="component" value="Unassembled WGS sequence"/>
</dbReference>
<gene>
    <name evidence="2" type="ORF">Pcinc_032486</name>
</gene>
<evidence type="ECO:0000313" key="2">
    <source>
        <dbReference type="EMBL" id="KAK3861574.1"/>
    </source>
</evidence>
<evidence type="ECO:0000256" key="1">
    <source>
        <dbReference type="SAM" id="MobiDB-lite"/>
    </source>
</evidence>